<sequence>MTETKLDTIRKNLGLEYDFLTNRPPYEFDVHGLYKAETYKYICENLEGGYAPHKNKDICINFFSYLEGIMMNGVVGNNKDFLETFKKWFSEKKPPFHYTSEIMFSFNNHFKRVIQKSVMDDFDKFKDYGWNTLELTDLFKLHYFSKNITSIKQIMETGFSHGSYKKCCKFVNECIDIFRKYKNAKCAGGLANKRVGNTVCFELESFFNTFENILHPHLKSKNAKVVSLKDITDNDRFFCSVEETKPGYNPNGIFFKFTKLEFSPLEKSAIGGFSILAVFLVLFILYKFTSFGSLVNPRMRRTRRIWRDVEREHMNQMNGYEEMIPNENYQTPSRVDSYSSLSSASLYGME</sequence>
<accession>A0A1A8WPL3</accession>
<gene>
    <name evidence="3" type="ORF">POVCU1_058370</name>
    <name evidence="2" type="ORF">POVCU2_0090900</name>
</gene>
<dbReference type="AlphaFoldDB" id="A0A1A8WPL3"/>
<name>A0A1A8WPL3_PLAOA</name>
<dbReference type="Proteomes" id="UP000078546">
    <property type="component" value="Unassembled WGS sequence"/>
</dbReference>
<proteinExistence type="predicted"/>
<evidence type="ECO:0000313" key="2">
    <source>
        <dbReference type="EMBL" id="SBS94827.1"/>
    </source>
</evidence>
<reference evidence="4 5" key="1">
    <citation type="submission" date="2016-05" db="EMBL/GenBank/DDBJ databases">
        <authorList>
            <person name="Naeem Raeece"/>
        </authorList>
    </citation>
    <scope>NUCLEOTIDE SEQUENCE [LARGE SCALE GENOMIC DNA]</scope>
</reference>
<keyword evidence="1" id="KW-0472">Membrane</keyword>
<organism evidence="2 5">
    <name type="scientific">Plasmodium ovale curtisi</name>
    <dbReference type="NCBI Taxonomy" id="864141"/>
    <lineage>
        <taxon>Eukaryota</taxon>
        <taxon>Sar</taxon>
        <taxon>Alveolata</taxon>
        <taxon>Apicomplexa</taxon>
        <taxon>Aconoidasida</taxon>
        <taxon>Haemosporida</taxon>
        <taxon>Plasmodiidae</taxon>
        <taxon>Plasmodium</taxon>
        <taxon>Plasmodium (Plasmodium)</taxon>
    </lineage>
</organism>
<keyword evidence="1" id="KW-0812">Transmembrane</keyword>
<evidence type="ECO:0000256" key="1">
    <source>
        <dbReference type="SAM" id="Phobius"/>
    </source>
</evidence>
<dbReference type="EMBL" id="FLQU01001888">
    <property type="protein sequence ID" value="SBS94827.1"/>
    <property type="molecule type" value="Genomic_DNA"/>
</dbReference>
<dbReference type="Proteomes" id="UP000078560">
    <property type="component" value="Unassembled WGS sequence"/>
</dbReference>
<keyword evidence="1" id="KW-1133">Transmembrane helix</keyword>
<evidence type="ECO:0000313" key="3">
    <source>
        <dbReference type="EMBL" id="SBT00204.1"/>
    </source>
</evidence>
<evidence type="ECO:0000313" key="5">
    <source>
        <dbReference type="Proteomes" id="UP000078560"/>
    </source>
</evidence>
<reference evidence="2" key="2">
    <citation type="submission" date="2016-05" db="EMBL/GenBank/DDBJ databases">
        <authorList>
            <person name="Lavstsen T."/>
            <person name="Jespersen J.S."/>
        </authorList>
    </citation>
    <scope>NUCLEOTIDE SEQUENCE [LARGE SCALE GENOMIC DNA]</scope>
</reference>
<dbReference type="EMBL" id="FLQV01001775">
    <property type="protein sequence ID" value="SBT00204.1"/>
    <property type="molecule type" value="Genomic_DNA"/>
</dbReference>
<evidence type="ECO:0000313" key="4">
    <source>
        <dbReference type="Proteomes" id="UP000078546"/>
    </source>
</evidence>
<feature type="transmembrane region" description="Helical" evidence="1">
    <location>
        <begin position="269"/>
        <end position="295"/>
    </location>
</feature>
<protein>
    <submittedName>
        <fullName evidence="2">PIR Superfamily Protein</fullName>
    </submittedName>
</protein>